<reference evidence="3" key="1">
    <citation type="journal article" date="2019" name="Int. J. Syst. Evol. Microbiol.">
        <title>The Global Catalogue of Microorganisms (GCM) 10K type strain sequencing project: providing services to taxonomists for standard genome sequencing and annotation.</title>
        <authorList>
            <consortium name="The Broad Institute Genomics Platform"/>
            <consortium name="The Broad Institute Genome Sequencing Center for Infectious Disease"/>
            <person name="Wu L."/>
            <person name="Ma J."/>
        </authorList>
    </citation>
    <scope>NUCLEOTIDE SEQUENCE [LARGE SCALE GENOMIC DNA]</scope>
    <source>
        <strain evidence="3">CGMCC 1.12990</strain>
    </source>
</reference>
<evidence type="ECO:0000313" key="3">
    <source>
        <dbReference type="Proteomes" id="UP000601361"/>
    </source>
</evidence>
<protein>
    <submittedName>
        <fullName evidence="2">Uncharacterized protein</fullName>
    </submittedName>
</protein>
<dbReference type="Proteomes" id="UP000601361">
    <property type="component" value="Unassembled WGS sequence"/>
</dbReference>
<evidence type="ECO:0000256" key="1">
    <source>
        <dbReference type="SAM" id="MobiDB-lite"/>
    </source>
</evidence>
<sequence length="89" mass="10143">MSAQLHLNEAQFIKLREVNKVKLARLEEIQWQYVEDSQQRTAKIAELEAQYEAECGRILTPSQLSLFREEQKRDSSPTPPANSNEGGLG</sequence>
<accession>A0ABQ1WYS0</accession>
<name>A0ABQ1WYS0_9BACT</name>
<gene>
    <name evidence="2" type="ORF">GCM10011378_29270</name>
</gene>
<dbReference type="EMBL" id="BMGS01000007">
    <property type="protein sequence ID" value="GGG51196.1"/>
    <property type="molecule type" value="Genomic_DNA"/>
</dbReference>
<keyword evidence="3" id="KW-1185">Reference proteome</keyword>
<evidence type="ECO:0000313" key="2">
    <source>
        <dbReference type="EMBL" id="GGG51196.1"/>
    </source>
</evidence>
<comment type="caution">
    <text evidence="2">The sequence shown here is derived from an EMBL/GenBank/DDBJ whole genome shotgun (WGS) entry which is preliminary data.</text>
</comment>
<organism evidence="2 3">
    <name type="scientific">Hymenobacter glacieicola</name>
    <dbReference type="NCBI Taxonomy" id="1562124"/>
    <lineage>
        <taxon>Bacteria</taxon>
        <taxon>Pseudomonadati</taxon>
        <taxon>Bacteroidota</taxon>
        <taxon>Cytophagia</taxon>
        <taxon>Cytophagales</taxon>
        <taxon>Hymenobacteraceae</taxon>
        <taxon>Hymenobacter</taxon>
    </lineage>
</organism>
<proteinExistence type="predicted"/>
<feature type="region of interest" description="Disordered" evidence="1">
    <location>
        <begin position="66"/>
        <end position="89"/>
    </location>
</feature>